<keyword evidence="3" id="KW-1185">Reference proteome</keyword>
<feature type="binding site" evidence="1">
    <location>
        <position position="136"/>
    </location>
    <ligand>
        <name>Mg(2+)</name>
        <dbReference type="ChEBI" id="CHEBI:18420"/>
        <label>1</label>
    </ligand>
</feature>
<organism evidence="2 3">
    <name type="scientific">Effrenium voratum</name>
    <dbReference type="NCBI Taxonomy" id="2562239"/>
    <lineage>
        <taxon>Eukaryota</taxon>
        <taxon>Sar</taxon>
        <taxon>Alveolata</taxon>
        <taxon>Dinophyceae</taxon>
        <taxon>Suessiales</taxon>
        <taxon>Symbiodiniaceae</taxon>
        <taxon>Effrenium</taxon>
    </lineage>
</organism>
<evidence type="ECO:0000256" key="1">
    <source>
        <dbReference type="PIRSR" id="PIRSR605502-1"/>
    </source>
</evidence>
<keyword evidence="1" id="KW-0460">Magnesium</keyword>
<dbReference type="Pfam" id="PF03747">
    <property type="entry name" value="ADP_ribosyl_GH"/>
    <property type="match status" value="1"/>
</dbReference>
<dbReference type="InterPro" id="IPR036705">
    <property type="entry name" value="Ribosyl_crysJ1_sf"/>
</dbReference>
<comment type="cofactor">
    <cofactor evidence="1">
        <name>Mg(2+)</name>
        <dbReference type="ChEBI" id="CHEBI:18420"/>
    </cofactor>
    <text evidence="1">Binds 2 magnesium ions per subunit.</text>
</comment>
<name>A0AA36J8Q1_9DINO</name>
<feature type="binding site" evidence="1">
    <location>
        <position position="134"/>
    </location>
    <ligand>
        <name>Mg(2+)</name>
        <dbReference type="ChEBI" id="CHEBI:18420"/>
        <label>1</label>
    </ligand>
</feature>
<dbReference type="Gene3D" id="1.10.4080.10">
    <property type="entry name" value="ADP-ribosylation/Crystallin J1"/>
    <property type="match status" value="1"/>
</dbReference>
<comment type="caution">
    <text evidence="2">The sequence shown here is derived from an EMBL/GenBank/DDBJ whole genome shotgun (WGS) entry which is preliminary data.</text>
</comment>
<gene>
    <name evidence="2" type="ORF">EVOR1521_LOCUS24419</name>
</gene>
<accession>A0AA36J8Q1</accession>
<dbReference type="AlphaFoldDB" id="A0AA36J8Q1"/>
<evidence type="ECO:0000313" key="2">
    <source>
        <dbReference type="EMBL" id="CAJ1401231.1"/>
    </source>
</evidence>
<feature type="binding site" evidence="1">
    <location>
        <position position="135"/>
    </location>
    <ligand>
        <name>Mg(2+)</name>
        <dbReference type="ChEBI" id="CHEBI:18420"/>
        <label>1</label>
    </ligand>
</feature>
<dbReference type="SUPFAM" id="SSF101478">
    <property type="entry name" value="ADP-ribosylglycohydrolase"/>
    <property type="match status" value="1"/>
</dbReference>
<dbReference type="Proteomes" id="UP001178507">
    <property type="component" value="Unassembled WGS sequence"/>
</dbReference>
<sequence>MCRTDRQELRHAKIDVSLEALLSRACALLSDDKDKEAVCVNHTGSFECDADLNRYSILQELPLARRMELIELGSTDAVLNRAMGAMVGMAVGDALGAPLECLHAQDVPVATHFDLESFQFVGRTTGVLKPGQWTDDASMGLCLADSLLLKHRLLGSPSADGARRMRRADVGSQRIDGRFGSNW</sequence>
<proteinExistence type="predicted"/>
<dbReference type="GO" id="GO:0046872">
    <property type="term" value="F:metal ion binding"/>
    <property type="evidence" value="ECO:0007669"/>
    <property type="project" value="UniProtKB-KW"/>
</dbReference>
<dbReference type="EMBL" id="CAUJNA010003405">
    <property type="protein sequence ID" value="CAJ1401231.1"/>
    <property type="molecule type" value="Genomic_DNA"/>
</dbReference>
<keyword evidence="1" id="KW-0479">Metal-binding</keyword>
<protein>
    <submittedName>
        <fullName evidence="2">Uncharacterized protein</fullName>
    </submittedName>
</protein>
<dbReference type="InterPro" id="IPR005502">
    <property type="entry name" value="Ribosyl_crysJ1"/>
</dbReference>
<reference evidence="2" key="1">
    <citation type="submission" date="2023-08" db="EMBL/GenBank/DDBJ databases">
        <authorList>
            <person name="Chen Y."/>
            <person name="Shah S."/>
            <person name="Dougan E. K."/>
            <person name="Thang M."/>
            <person name="Chan C."/>
        </authorList>
    </citation>
    <scope>NUCLEOTIDE SEQUENCE</scope>
</reference>
<evidence type="ECO:0000313" key="3">
    <source>
        <dbReference type="Proteomes" id="UP001178507"/>
    </source>
</evidence>